<dbReference type="InterPro" id="IPR013424">
    <property type="entry name" value="Ice-binding_C"/>
</dbReference>
<keyword evidence="3" id="KW-1185">Reference proteome</keyword>
<evidence type="ECO:0000313" key="2">
    <source>
        <dbReference type="EMBL" id="EDX77227.1"/>
    </source>
</evidence>
<evidence type="ECO:0000256" key="1">
    <source>
        <dbReference type="SAM" id="Phobius"/>
    </source>
</evidence>
<sequence>MVGDAEEDSWAGIYVTRTATVPEPSFSLLTGAIVFALGLRCKRKSRP</sequence>
<name>B4VLE8_9CYAN</name>
<dbReference type="AlphaFoldDB" id="B4VLE8"/>
<keyword evidence="1" id="KW-0472">Membrane</keyword>
<protein>
    <submittedName>
        <fullName evidence="2">PEP-CTERM putative exosortase interaction domain protein</fullName>
    </submittedName>
</protein>
<accession>B4VLE8</accession>
<organism evidence="2 3">
    <name type="scientific">Coleofasciculus chthonoplastes PCC 7420</name>
    <dbReference type="NCBI Taxonomy" id="118168"/>
    <lineage>
        <taxon>Bacteria</taxon>
        <taxon>Bacillati</taxon>
        <taxon>Cyanobacteriota</taxon>
        <taxon>Cyanophyceae</taxon>
        <taxon>Coleofasciculales</taxon>
        <taxon>Coleofasciculaceae</taxon>
        <taxon>Coleofasciculus</taxon>
    </lineage>
</organism>
<dbReference type="NCBIfam" id="TIGR02595">
    <property type="entry name" value="PEP_CTERM"/>
    <property type="match status" value="1"/>
</dbReference>
<dbReference type="STRING" id="118168.MC7420_364"/>
<evidence type="ECO:0000313" key="3">
    <source>
        <dbReference type="Proteomes" id="UP000003835"/>
    </source>
</evidence>
<proteinExistence type="predicted"/>
<dbReference type="EMBL" id="DS989844">
    <property type="protein sequence ID" value="EDX77227.1"/>
    <property type="molecule type" value="Genomic_DNA"/>
</dbReference>
<feature type="transmembrane region" description="Helical" evidence="1">
    <location>
        <begin position="24"/>
        <end position="41"/>
    </location>
</feature>
<gene>
    <name evidence="2" type="ORF">MC7420_364</name>
</gene>
<dbReference type="HOGENOM" id="CLU_3166790_0_0_3"/>
<keyword evidence="1" id="KW-0812">Transmembrane</keyword>
<keyword evidence="1" id="KW-1133">Transmembrane helix</keyword>
<reference evidence="2 3" key="1">
    <citation type="submission" date="2008-07" db="EMBL/GenBank/DDBJ databases">
        <authorList>
            <person name="Tandeau de Marsac N."/>
            <person name="Ferriera S."/>
            <person name="Johnson J."/>
            <person name="Kravitz S."/>
            <person name="Beeson K."/>
            <person name="Sutton G."/>
            <person name="Rogers Y.-H."/>
            <person name="Friedman R."/>
            <person name="Frazier M."/>
            <person name="Venter J.C."/>
        </authorList>
    </citation>
    <scope>NUCLEOTIDE SEQUENCE [LARGE SCALE GENOMIC DNA]</scope>
    <source>
        <strain evidence="2 3">PCC 7420</strain>
    </source>
</reference>
<dbReference type="Proteomes" id="UP000003835">
    <property type="component" value="Unassembled WGS sequence"/>
</dbReference>